<dbReference type="EMBL" id="LOTQ01000030">
    <property type="protein sequence ID" value="KVA04832.1"/>
    <property type="molecule type" value="Genomic_DNA"/>
</dbReference>
<accession>A0AAP1C4C5</accession>
<evidence type="ECO:0000313" key="3">
    <source>
        <dbReference type="Proteomes" id="UP000056450"/>
    </source>
</evidence>
<dbReference type="AlphaFoldDB" id="A0AAP1C4C5"/>
<keyword evidence="1" id="KW-0812">Transmembrane</keyword>
<dbReference type="Proteomes" id="UP000056450">
    <property type="component" value="Unassembled WGS sequence"/>
</dbReference>
<protein>
    <submittedName>
        <fullName evidence="2">Uncharacterized protein</fullName>
    </submittedName>
</protein>
<organism evidence="2 3">
    <name type="scientific">Burkholderia latens</name>
    <dbReference type="NCBI Taxonomy" id="488446"/>
    <lineage>
        <taxon>Bacteria</taxon>
        <taxon>Pseudomonadati</taxon>
        <taxon>Pseudomonadota</taxon>
        <taxon>Betaproteobacteria</taxon>
        <taxon>Burkholderiales</taxon>
        <taxon>Burkholderiaceae</taxon>
        <taxon>Burkholderia</taxon>
        <taxon>Burkholderia cepacia complex</taxon>
    </lineage>
</organism>
<dbReference type="KEGG" id="blat:WK25_25520"/>
<proteinExistence type="predicted"/>
<comment type="caution">
    <text evidence="2">The sequence shown here is derived from an EMBL/GenBank/DDBJ whole genome shotgun (WGS) entry which is preliminary data.</text>
</comment>
<feature type="transmembrane region" description="Helical" evidence="1">
    <location>
        <begin position="50"/>
        <end position="71"/>
    </location>
</feature>
<gene>
    <name evidence="2" type="ORF">WI41_22430</name>
</gene>
<name>A0AAP1C4C5_9BURK</name>
<sequence>MMLINVCVRYVVRLQTPNFYIMLLPGAQMVLIAAWVRTAWICAPNVKHRLWMYLVRIWLVIWLLALVQQALRHG</sequence>
<reference evidence="2 3" key="1">
    <citation type="submission" date="2015-11" db="EMBL/GenBank/DDBJ databases">
        <title>Expanding the genomic diversity of Burkholderia species for the development of highly accurate diagnostics.</title>
        <authorList>
            <person name="Sahl J."/>
            <person name="Keim P."/>
            <person name="Wagner D."/>
        </authorList>
    </citation>
    <scope>NUCLEOTIDE SEQUENCE [LARGE SCALE GENOMIC DNA]</scope>
    <source>
        <strain evidence="2 3">RF32-BP12</strain>
    </source>
</reference>
<keyword evidence="1" id="KW-0472">Membrane</keyword>
<evidence type="ECO:0000313" key="2">
    <source>
        <dbReference type="EMBL" id="KVA04832.1"/>
    </source>
</evidence>
<keyword evidence="1" id="KW-1133">Transmembrane helix</keyword>
<dbReference type="RefSeq" id="WP_059547261.1">
    <property type="nucleotide sequence ID" value="NZ_CP013438.1"/>
</dbReference>
<feature type="transmembrane region" description="Helical" evidence="1">
    <location>
        <begin position="20"/>
        <end position="43"/>
    </location>
</feature>
<evidence type="ECO:0000256" key="1">
    <source>
        <dbReference type="SAM" id="Phobius"/>
    </source>
</evidence>